<dbReference type="InterPro" id="IPR035897">
    <property type="entry name" value="Toll_tir_struct_dom_sf"/>
</dbReference>
<dbReference type="Pfam" id="PF18180">
    <property type="entry name" value="LD_cluster3"/>
    <property type="match status" value="1"/>
</dbReference>
<sequence>MKILFISPELTMSDYYAGKRFLEVCKAEVENYILGCIYIQKETQIPSIISTLDSLTLIVMFNNKDNNYSDAINKLIVKAKNQNSVIRLIAMDRKERKPIELVSESQSFDVWEQLRLRKLDEGCLNSIALLFARKIVSIALPTMYSENCLLFISHRRLDGEEIAAKLCDKFDVQAKTIKNFRDVVNVEVGQEAQNVIDTALSKSDVLIFLHTNKSGNSKWIEKEIRFALLNNIPIIWIQIDNADINTLSIKPGDKPHFSYNSQDFDDESKLTKIVDDILKISFELIMAHSNDIYDQINTFKDFCANKNLEFIEEDKTQMIYNLQLSRKGYCYPQRKINQYIQYFGRRHNDLDLNKLTEFLYSKKHEDYKLYDSVVLLSNNVKMQNVNDEIIEENCDDFYYNWEKYVTEIQSKYDDEIVISGAFPECDEIYKQSLTDAVNLFSKEILKSGFTLVFGAHPTFQNIIFDIGQKIRPKDYKQAVRMYISKFFENKYKLSDLIINATVCETKNIESDLLKSLTEMRTNMIGRSNVKALICMGGIIRENNVLQGIDEEIKIAKANNIPVFLIGSVGGRSSQLAAEYKASGKWSELNNASVELNELLTYALDYRKLIYKIIEYINL</sequence>
<evidence type="ECO:0000313" key="3">
    <source>
        <dbReference type="Proteomes" id="UP000631418"/>
    </source>
</evidence>
<dbReference type="Pfam" id="PF13676">
    <property type="entry name" value="TIR_2"/>
    <property type="match status" value="1"/>
</dbReference>
<dbReference type="EMBL" id="JADOEF010000001">
    <property type="protein sequence ID" value="MBF7810409.1"/>
    <property type="molecule type" value="Genomic_DNA"/>
</dbReference>
<dbReference type="Proteomes" id="UP000631418">
    <property type="component" value="Unassembled WGS sequence"/>
</dbReference>
<comment type="caution">
    <text evidence="2">The sequence shown here is derived from an EMBL/GenBank/DDBJ whole genome shotgun (WGS) entry which is preliminary data.</text>
</comment>
<reference evidence="2" key="1">
    <citation type="submission" date="2020-11" db="EMBL/GenBank/DDBJ databases">
        <authorList>
            <person name="Thieme N."/>
            <person name="Liebl W."/>
            <person name="Zverlov V."/>
        </authorList>
    </citation>
    <scope>NUCLEOTIDE SEQUENCE</scope>
    <source>
        <strain evidence="2">NT08</strain>
    </source>
</reference>
<dbReference type="RefSeq" id="WP_012059010.1">
    <property type="nucleotide sequence ID" value="NZ_CP073279.1"/>
</dbReference>
<gene>
    <name evidence="2" type="ORF">IS491_17460</name>
</gene>
<dbReference type="InterPro" id="IPR041197">
    <property type="entry name" value="LD_cluster3"/>
</dbReference>
<dbReference type="InterPro" id="IPR000157">
    <property type="entry name" value="TIR_dom"/>
</dbReference>
<dbReference type="PROSITE" id="PS50104">
    <property type="entry name" value="TIR"/>
    <property type="match status" value="1"/>
</dbReference>
<dbReference type="SUPFAM" id="SSF52200">
    <property type="entry name" value="Toll/Interleukin receptor TIR domain"/>
    <property type="match status" value="1"/>
</dbReference>
<evidence type="ECO:0000259" key="1">
    <source>
        <dbReference type="PROSITE" id="PS50104"/>
    </source>
</evidence>
<evidence type="ECO:0000313" key="2">
    <source>
        <dbReference type="EMBL" id="MBF7810409.1"/>
    </source>
</evidence>
<accession>A0AAE2RTS0</accession>
<dbReference type="AlphaFoldDB" id="A0AAE2RTS0"/>
<dbReference type="OMA" id="FEMITES"/>
<name>A0AAE2RTS0_CLOBE</name>
<dbReference type="Gene3D" id="3.40.50.10140">
    <property type="entry name" value="Toll/interleukin-1 receptor homology (TIR) domain"/>
    <property type="match status" value="1"/>
</dbReference>
<feature type="domain" description="TIR" evidence="1">
    <location>
        <begin position="146"/>
        <end position="281"/>
    </location>
</feature>
<dbReference type="GO" id="GO:0007165">
    <property type="term" value="P:signal transduction"/>
    <property type="evidence" value="ECO:0007669"/>
    <property type="project" value="InterPro"/>
</dbReference>
<organism evidence="2 3">
    <name type="scientific">Clostridium beijerinckii</name>
    <name type="common">Clostridium MP</name>
    <dbReference type="NCBI Taxonomy" id="1520"/>
    <lineage>
        <taxon>Bacteria</taxon>
        <taxon>Bacillati</taxon>
        <taxon>Bacillota</taxon>
        <taxon>Clostridia</taxon>
        <taxon>Eubacteriales</taxon>
        <taxon>Clostridiaceae</taxon>
        <taxon>Clostridium</taxon>
    </lineage>
</organism>
<proteinExistence type="predicted"/>
<protein>
    <submittedName>
        <fullName evidence="2">TIR domain-containing protein</fullName>
    </submittedName>
</protein>